<dbReference type="InterPro" id="IPR006345">
    <property type="entry name" value="RecD2"/>
</dbReference>
<proteinExistence type="inferred from homology"/>
<dbReference type="Pfam" id="PF23139">
    <property type="entry name" value="OB_YrrC"/>
    <property type="match status" value="1"/>
</dbReference>
<dbReference type="GO" id="GO:0017116">
    <property type="term" value="F:single-stranded DNA helicase activity"/>
    <property type="evidence" value="ECO:0007669"/>
    <property type="project" value="TreeGrafter"/>
</dbReference>
<feature type="domain" description="Helix-hairpin-helix DNA-binding motif class 1" evidence="3">
    <location>
        <begin position="118"/>
        <end position="137"/>
    </location>
</feature>
<gene>
    <name evidence="5" type="ORF">IAC95_01800</name>
</gene>
<dbReference type="CDD" id="cd18809">
    <property type="entry name" value="SF1_C_RecD"/>
    <property type="match status" value="1"/>
</dbReference>
<dbReference type="GO" id="GO:0006281">
    <property type="term" value="P:DNA repair"/>
    <property type="evidence" value="ECO:0007669"/>
    <property type="project" value="InterPro"/>
</dbReference>
<dbReference type="InterPro" id="IPR027417">
    <property type="entry name" value="P-loop_NTPase"/>
</dbReference>
<dbReference type="InterPro" id="IPR003583">
    <property type="entry name" value="Hlx-hairpin-Hlx_DNA-bd_motif"/>
</dbReference>
<dbReference type="CDD" id="cd17933">
    <property type="entry name" value="DEXSc_RecD-like"/>
    <property type="match status" value="1"/>
</dbReference>
<dbReference type="AlphaFoldDB" id="A0A9D1E326"/>
<keyword evidence="2" id="KW-0067">ATP-binding</keyword>
<dbReference type="Gene3D" id="3.40.50.300">
    <property type="entry name" value="P-loop containing nucleotide triphosphate hydrolases"/>
    <property type="match status" value="2"/>
</dbReference>
<keyword evidence="5" id="KW-0347">Helicase</keyword>
<dbReference type="Gene3D" id="1.10.150.20">
    <property type="entry name" value="5' to 3' exonuclease, C-terminal subdomain"/>
    <property type="match status" value="1"/>
</dbReference>
<dbReference type="InterPro" id="IPR055446">
    <property type="entry name" value="RecD2_N_OB"/>
</dbReference>
<dbReference type="Pfam" id="PF14490">
    <property type="entry name" value="HHH_RecD2"/>
    <property type="match status" value="1"/>
</dbReference>
<dbReference type="SMART" id="SM00278">
    <property type="entry name" value="HhH1"/>
    <property type="match status" value="3"/>
</dbReference>
<dbReference type="SUPFAM" id="SSF47781">
    <property type="entry name" value="RuvA domain 2-like"/>
    <property type="match status" value="1"/>
</dbReference>
<dbReference type="SUPFAM" id="SSF52540">
    <property type="entry name" value="P-loop containing nucleoside triphosphate hydrolases"/>
    <property type="match status" value="2"/>
</dbReference>
<dbReference type="GO" id="GO:0009338">
    <property type="term" value="C:exodeoxyribonuclease V complex"/>
    <property type="evidence" value="ECO:0007669"/>
    <property type="project" value="TreeGrafter"/>
</dbReference>
<evidence type="ECO:0000259" key="4">
    <source>
        <dbReference type="SMART" id="SM00382"/>
    </source>
</evidence>
<protein>
    <submittedName>
        <fullName evidence="5">ATP-dependent RecD-like DNA helicase</fullName>
    </submittedName>
</protein>
<dbReference type="GO" id="GO:0043139">
    <property type="term" value="F:5'-3' DNA helicase activity"/>
    <property type="evidence" value="ECO:0007669"/>
    <property type="project" value="InterPro"/>
</dbReference>
<keyword evidence="1" id="KW-0547">Nucleotide-binding</keyword>
<feature type="domain" description="AAA+ ATPase" evidence="4">
    <location>
        <begin position="338"/>
        <end position="481"/>
    </location>
</feature>
<feature type="domain" description="Helix-hairpin-helix DNA-binding motif class 1" evidence="3">
    <location>
        <begin position="182"/>
        <end position="201"/>
    </location>
</feature>
<dbReference type="NCBIfam" id="TIGR01448">
    <property type="entry name" value="recD_rel"/>
    <property type="match status" value="1"/>
</dbReference>
<dbReference type="InterPro" id="IPR010994">
    <property type="entry name" value="RuvA_2-like"/>
</dbReference>
<dbReference type="SMART" id="SM00382">
    <property type="entry name" value="AAA"/>
    <property type="match status" value="1"/>
</dbReference>
<evidence type="ECO:0000313" key="6">
    <source>
        <dbReference type="Proteomes" id="UP000824200"/>
    </source>
</evidence>
<reference evidence="5" key="1">
    <citation type="submission" date="2020-10" db="EMBL/GenBank/DDBJ databases">
        <authorList>
            <person name="Gilroy R."/>
        </authorList>
    </citation>
    <scope>NUCLEOTIDE SEQUENCE</scope>
    <source>
        <strain evidence="5">CHK121-14286</strain>
    </source>
</reference>
<dbReference type="Pfam" id="PF13538">
    <property type="entry name" value="UvrD_C_2"/>
    <property type="match status" value="1"/>
</dbReference>
<dbReference type="HAMAP" id="MF_01488">
    <property type="entry name" value="RecD2"/>
    <property type="match status" value="1"/>
</dbReference>
<keyword evidence="5" id="KW-0378">Hydrolase</keyword>
<evidence type="ECO:0000259" key="3">
    <source>
        <dbReference type="SMART" id="SM00278"/>
    </source>
</evidence>
<dbReference type="PANTHER" id="PTHR43788">
    <property type="entry name" value="DNA2/NAM7 HELICASE FAMILY MEMBER"/>
    <property type="match status" value="1"/>
</dbReference>
<dbReference type="PANTHER" id="PTHR43788:SF6">
    <property type="entry name" value="DNA HELICASE B"/>
    <property type="match status" value="1"/>
</dbReference>
<dbReference type="GO" id="GO:0005524">
    <property type="term" value="F:ATP binding"/>
    <property type="evidence" value="ECO:0007669"/>
    <property type="project" value="UniProtKB-KW"/>
</dbReference>
<accession>A0A9D1E326</accession>
<evidence type="ECO:0000256" key="1">
    <source>
        <dbReference type="ARBA" id="ARBA00022741"/>
    </source>
</evidence>
<dbReference type="InterPro" id="IPR003593">
    <property type="entry name" value="AAA+_ATPase"/>
</dbReference>
<dbReference type="Gene3D" id="1.10.10.2220">
    <property type="match status" value="1"/>
</dbReference>
<dbReference type="InterPro" id="IPR027785">
    <property type="entry name" value="UvrD-like_helicase_C"/>
</dbReference>
<name>A0A9D1E326_9BACT</name>
<reference evidence="5" key="2">
    <citation type="journal article" date="2021" name="PeerJ">
        <title>Extensive microbial diversity within the chicken gut microbiome revealed by metagenomics and culture.</title>
        <authorList>
            <person name="Gilroy R."/>
            <person name="Ravi A."/>
            <person name="Getino M."/>
            <person name="Pursley I."/>
            <person name="Horton D.L."/>
            <person name="Alikhan N.F."/>
            <person name="Baker D."/>
            <person name="Gharbi K."/>
            <person name="Hall N."/>
            <person name="Watson M."/>
            <person name="Adriaenssens E.M."/>
            <person name="Foster-Nyarko E."/>
            <person name="Jarju S."/>
            <person name="Secka A."/>
            <person name="Antonio M."/>
            <person name="Oren A."/>
            <person name="Chaudhuri R.R."/>
            <person name="La Ragione R."/>
            <person name="Hildebrand F."/>
            <person name="Pallen M.J."/>
        </authorList>
    </citation>
    <scope>NUCLEOTIDE SEQUENCE</scope>
    <source>
        <strain evidence="5">CHK121-14286</strain>
    </source>
</reference>
<sequence>MELTVKGTVAGIVFRNEENGYTVLSLETTDGDDIVCVGCFPMLSVGSVMEVSGKVSLHSKYGEQLAVESYRVVNPTSREGIVRYLASGLIKGVGEVTANNIYNVFGDDTFGVIENNPALLAKVKGISAKKAMDIANAVAELKNMQEQIMFLQSFGITTNLSVKIYNIYKTETQRLLKENPYRLIDDVDGVGFLTADKIAQSMSVPKQSQFRVRAAMVYALKDSAEKQGNTFLYFDDLIARCTELLQLDLSELSNLVEETVSQLVLEPAVKCFEVQGRRSIALIRYYKVEKSVAYKLLDLNASAKRILIDADSLIAQFERLNRIEFHPSQKGAVKSALINGVTVITGGPGTGKTTIIRCIAEILTATGLRLEFCAPTGRAAKRLSQSTDRDAKTIHRLLGYESHDGKMMFKYNRNNTLPCDVVVVDELSMVDVTLMYSLLSALENGTRIVLVGDKDQLPSVGAGNVLADIIKSGVVEVRYLSHIYRQSADSLIVSNAHLINRGHMPEINNQSKDFFVMSISDFNEVAQTVVQLVTTRLPKFTGLPSSEIQVLGALKSGVAGVENLNSLLQQALNPFVYGKGELQVGKNVIRVGDRVMQTVNNYELPFVRYLTNGSVEKGQGVFNGDIGVVQAIDRSSGTVNVLYDDNRLATYSQQDIFDIQLAYAITIHKSQGSEFDVVVVPLVNGPPTIINKNLLYTAITRAKKAVVLVGSKKVLALMVHNNYIAARTTNLCRFLKEQNDNLRKFFGTTSTSAQSELKEEQ</sequence>
<dbReference type="GO" id="GO:0003677">
    <property type="term" value="F:DNA binding"/>
    <property type="evidence" value="ECO:0007669"/>
    <property type="project" value="InterPro"/>
</dbReference>
<evidence type="ECO:0000313" key="5">
    <source>
        <dbReference type="EMBL" id="HIR65607.1"/>
    </source>
</evidence>
<dbReference type="Proteomes" id="UP000824200">
    <property type="component" value="Unassembled WGS sequence"/>
</dbReference>
<dbReference type="Pfam" id="PF18335">
    <property type="entry name" value="SH3_13"/>
    <property type="match status" value="1"/>
</dbReference>
<comment type="caution">
    <text evidence="5">The sequence shown here is derived from an EMBL/GenBank/DDBJ whole genome shotgun (WGS) entry which is preliminary data.</text>
</comment>
<dbReference type="InterPro" id="IPR041451">
    <property type="entry name" value="RecD2_SH13"/>
</dbReference>
<organism evidence="5 6">
    <name type="scientific">Candidatus Fimimonas gallinarum</name>
    <dbReference type="NCBI Taxonomy" id="2840821"/>
    <lineage>
        <taxon>Bacteria</taxon>
        <taxon>Pseudomonadati</taxon>
        <taxon>Myxococcota</taxon>
        <taxon>Myxococcia</taxon>
        <taxon>Myxococcales</taxon>
        <taxon>Cystobacterineae</taxon>
        <taxon>Myxococcaceae</taxon>
        <taxon>Myxococcaceae incertae sedis</taxon>
        <taxon>Candidatus Fimimonas</taxon>
    </lineage>
</organism>
<feature type="domain" description="Helix-hairpin-helix DNA-binding motif class 1" evidence="3">
    <location>
        <begin position="83"/>
        <end position="104"/>
    </location>
</feature>
<dbReference type="InterPro" id="IPR029493">
    <property type="entry name" value="RecD2-like_HHH"/>
</dbReference>
<dbReference type="InterPro" id="IPR050534">
    <property type="entry name" value="Coronavir_polyprotein_1ab"/>
</dbReference>
<dbReference type="EMBL" id="DVHL01000016">
    <property type="protein sequence ID" value="HIR65607.1"/>
    <property type="molecule type" value="Genomic_DNA"/>
</dbReference>
<dbReference type="Pfam" id="PF13245">
    <property type="entry name" value="AAA_19"/>
    <property type="match status" value="1"/>
</dbReference>
<evidence type="ECO:0000256" key="2">
    <source>
        <dbReference type="ARBA" id="ARBA00022840"/>
    </source>
</evidence>
<dbReference type="Gene3D" id="2.30.30.940">
    <property type="match status" value="1"/>
</dbReference>
<dbReference type="GO" id="GO:0006310">
    <property type="term" value="P:DNA recombination"/>
    <property type="evidence" value="ECO:0007669"/>
    <property type="project" value="InterPro"/>
</dbReference>